<dbReference type="GO" id="GO:0005975">
    <property type="term" value="P:carbohydrate metabolic process"/>
    <property type="evidence" value="ECO:0007669"/>
    <property type="project" value="InterPro"/>
</dbReference>
<dbReference type="EMBL" id="SZZP01000007">
    <property type="protein sequence ID" value="TKV80989.1"/>
    <property type="molecule type" value="Genomic_DNA"/>
</dbReference>
<organism evidence="3 4">
    <name type="scientific">Bradyrhizobium elkanii</name>
    <dbReference type="NCBI Taxonomy" id="29448"/>
    <lineage>
        <taxon>Bacteria</taxon>
        <taxon>Pseudomonadati</taxon>
        <taxon>Pseudomonadota</taxon>
        <taxon>Alphaproteobacteria</taxon>
        <taxon>Hyphomicrobiales</taxon>
        <taxon>Nitrobacteraceae</taxon>
        <taxon>Bradyrhizobium</taxon>
    </lineage>
</organism>
<feature type="domain" description="D-glucuronyl C5-epimerase C-terminal" evidence="2">
    <location>
        <begin position="265"/>
        <end position="400"/>
    </location>
</feature>
<keyword evidence="1" id="KW-0732">Signal</keyword>
<name>A0A4U6S0J5_BRAEL</name>
<evidence type="ECO:0000256" key="1">
    <source>
        <dbReference type="SAM" id="SignalP"/>
    </source>
</evidence>
<feature type="chain" id="PRO_5020402445" description="D-glucuronyl C5-epimerase C-terminal domain-containing protein" evidence="1">
    <location>
        <begin position="22"/>
        <end position="457"/>
    </location>
</feature>
<dbReference type="Pfam" id="PF06662">
    <property type="entry name" value="C5-epim_C"/>
    <property type="match status" value="1"/>
</dbReference>
<evidence type="ECO:0000259" key="2">
    <source>
        <dbReference type="Pfam" id="PF06662"/>
    </source>
</evidence>
<comment type="caution">
    <text evidence="3">The sequence shown here is derived from an EMBL/GenBank/DDBJ whole genome shotgun (WGS) entry which is preliminary data.</text>
</comment>
<dbReference type="RefSeq" id="WP_137478534.1">
    <property type="nucleotide sequence ID" value="NZ_SZZP01000007.1"/>
</dbReference>
<reference evidence="3 4" key="1">
    <citation type="submission" date="2019-05" db="EMBL/GenBank/DDBJ databases">
        <title>Draft Genome of Bradyrhizobium elkanii strain SEMIA 938, Used in Commercial Inoculants for Lupinus spp. in Brazil.</title>
        <authorList>
            <person name="Hungria M."/>
            <person name="Delamuta J.R.M."/>
            <person name="Ribeiro R.A."/>
            <person name="Nogueira M.A."/>
        </authorList>
    </citation>
    <scope>NUCLEOTIDE SEQUENCE [LARGE SCALE GENOMIC DNA]</scope>
    <source>
        <strain evidence="3 4">Semia 938</strain>
    </source>
</reference>
<feature type="signal peptide" evidence="1">
    <location>
        <begin position="1"/>
        <end position="21"/>
    </location>
</feature>
<gene>
    <name evidence="3" type="ORF">FDV58_12615</name>
</gene>
<evidence type="ECO:0000313" key="3">
    <source>
        <dbReference type="EMBL" id="TKV80989.1"/>
    </source>
</evidence>
<dbReference type="AlphaFoldDB" id="A0A4U6S0J5"/>
<sequence>MTRTTAALFTAIFIIGGAARAEPMQSTTTESSPYLGIPALVEHKNAQFLRPYFAIRAGLRVRYVKNIFSTYQPDMMWFPSIENGRQILAWQTFDGSAGLYGVFPGSELELVDDTLYDFGVGTLFVKVKSKDKPESYLPLETLVGETEPANSALLAASDGSQFYRHASVEFDGIRLYEQTVSHDRKQFEKFVSLLARPEDYATQLSGGQLGGVHPLFAASSVRGMLFTALSDGIAPEQKADAIASAEIFAKHYISSAKREVAPGVFAWPYNFEWTMNWGIKLSPPWYSAFANGQILSVCALLYRLTGKDEYKTLAGEAFSFIKTPISSGGSEYDVSGFKLPAEYVYPTPPTPNVRVLDGELAASIAIYNASRLLGDSEMLRVSFRYLASLAMQLDLYTTANGDLRFSMYGGSMPDGYRWPMWAMLQEAAIITKDRRFTEAARKLTPFIGKAWCDQYGC</sequence>
<accession>A0A4U6S0J5</accession>
<dbReference type="SUPFAM" id="SSF48208">
    <property type="entry name" value="Six-hairpin glycosidases"/>
    <property type="match status" value="1"/>
</dbReference>
<dbReference type="InterPro" id="IPR010598">
    <property type="entry name" value="C5-epim_C"/>
</dbReference>
<proteinExistence type="predicted"/>
<dbReference type="Proteomes" id="UP000305095">
    <property type="component" value="Unassembled WGS sequence"/>
</dbReference>
<evidence type="ECO:0000313" key="4">
    <source>
        <dbReference type="Proteomes" id="UP000305095"/>
    </source>
</evidence>
<protein>
    <recommendedName>
        <fullName evidence="2">D-glucuronyl C5-epimerase C-terminal domain-containing protein</fullName>
    </recommendedName>
</protein>
<dbReference type="InterPro" id="IPR008928">
    <property type="entry name" value="6-hairpin_glycosidase_sf"/>
</dbReference>